<feature type="compositionally biased region" description="Low complexity" evidence="1">
    <location>
        <begin position="79"/>
        <end position="101"/>
    </location>
</feature>
<dbReference type="AlphaFoldDB" id="A0A375IHL6"/>
<reference evidence="2 3" key="1">
    <citation type="submission" date="2018-01" db="EMBL/GenBank/DDBJ databases">
        <authorList>
            <person name="Gaut B.S."/>
            <person name="Morton B.R."/>
            <person name="Clegg M.T."/>
            <person name="Duvall M.R."/>
        </authorList>
    </citation>
    <scope>NUCLEOTIDE SEQUENCE [LARGE SCALE GENOMIC DNA]</scope>
    <source>
        <strain evidence="2">Cupriavidus taiwanensis LMG 19425</strain>
    </source>
</reference>
<proteinExistence type="predicted"/>
<sequence length="101" mass="11012">MKSGSRISRSLSEKPENFLYRLIAPLSRLRERGWGRGQALGKHAHASLRKDSRPHPNPLPQAGEGAHRSMSDSLWDLKPSATPAAAATHPSPRTSTSPRSP</sequence>
<dbReference type="Proteomes" id="UP000255505">
    <property type="component" value="Chromosome I"/>
</dbReference>
<protein>
    <submittedName>
        <fullName evidence="2">Uncharacterized protein</fullName>
    </submittedName>
</protein>
<evidence type="ECO:0000313" key="3">
    <source>
        <dbReference type="Proteomes" id="UP000255505"/>
    </source>
</evidence>
<gene>
    <name evidence="2" type="ORF">CT19425_110038</name>
</gene>
<organism evidence="2 3">
    <name type="scientific">Cupriavidus taiwanensis</name>
    <dbReference type="NCBI Taxonomy" id="164546"/>
    <lineage>
        <taxon>Bacteria</taxon>
        <taxon>Pseudomonadati</taxon>
        <taxon>Pseudomonadota</taxon>
        <taxon>Betaproteobacteria</taxon>
        <taxon>Burkholderiales</taxon>
        <taxon>Burkholderiaceae</taxon>
        <taxon>Cupriavidus</taxon>
    </lineage>
</organism>
<evidence type="ECO:0000313" key="2">
    <source>
        <dbReference type="EMBL" id="SPK73501.1"/>
    </source>
</evidence>
<dbReference type="EMBL" id="LT991976">
    <property type="protein sequence ID" value="SPK73501.1"/>
    <property type="molecule type" value="Genomic_DNA"/>
</dbReference>
<feature type="region of interest" description="Disordered" evidence="1">
    <location>
        <begin position="37"/>
        <end position="101"/>
    </location>
</feature>
<name>A0A375IHL6_9BURK</name>
<accession>A0A375IHL6</accession>
<evidence type="ECO:0000256" key="1">
    <source>
        <dbReference type="SAM" id="MobiDB-lite"/>
    </source>
</evidence>